<dbReference type="Proteomes" id="UP000225277">
    <property type="component" value="Unassembled WGS sequence"/>
</dbReference>
<accession>A0A2D3UZT9</accession>
<organism evidence="2 3">
    <name type="scientific">Ramularia collo-cygni</name>
    <dbReference type="NCBI Taxonomy" id="112498"/>
    <lineage>
        <taxon>Eukaryota</taxon>
        <taxon>Fungi</taxon>
        <taxon>Dikarya</taxon>
        <taxon>Ascomycota</taxon>
        <taxon>Pezizomycotina</taxon>
        <taxon>Dothideomycetes</taxon>
        <taxon>Dothideomycetidae</taxon>
        <taxon>Mycosphaerellales</taxon>
        <taxon>Mycosphaerellaceae</taxon>
        <taxon>Ramularia</taxon>
    </lineage>
</organism>
<dbReference type="InterPro" id="IPR000210">
    <property type="entry name" value="BTB/POZ_dom"/>
</dbReference>
<dbReference type="Pfam" id="PF00651">
    <property type="entry name" value="BTB"/>
    <property type="match status" value="1"/>
</dbReference>
<dbReference type="EMBL" id="FJUY01000002">
    <property type="protein sequence ID" value="CZT15724.1"/>
    <property type="molecule type" value="Genomic_DNA"/>
</dbReference>
<sequence length="261" mass="28945">MDSSSPQLSEYQAGARRLYASGVLTDFTIICGDKRYEVHRAILICHSAYFKACFLSGLREAEQRVIDLKDDPPQAVELMIQYFYDQEYDVGVDEESKKAAPYTHSTVYAVADKYLVPALKALARVKFGLALKQGVLPPGATQHIYESTPETDHGLRDLIFLVYATHIQREKENNLAGLSGNVPRLIGMYKHNYNESPELAAEIATFASFSQAGVLRSRGVVGAEVGSQALINDVFAYLGMREDKTRETKLRALTDLIGITS</sequence>
<dbReference type="GeneID" id="35596796"/>
<proteinExistence type="predicted"/>
<dbReference type="PROSITE" id="PS50097">
    <property type="entry name" value="BTB"/>
    <property type="match status" value="1"/>
</dbReference>
<feature type="domain" description="BTB" evidence="1">
    <location>
        <begin position="25"/>
        <end position="92"/>
    </location>
</feature>
<dbReference type="RefSeq" id="XP_023622620.1">
    <property type="nucleotide sequence ID" value="XM_023766852.1"/>
</dbReference>
<dbReference type="PANTHER" id="PTHR47843:SF5">
    <property type="entry name" value="BTB_POZ DOMAIN PROTEIN"/>
    <property type="match status" value="1"/>
</dbReference>
<dbReference type="CDD" id="cd18186">
    <property type="entry name" value="BTB_POZ_ZBTB_KLHL-like"/>
    <property type="match status" value="1"/>
</dbReference>
<dbReference type="PANTHER" id="PTHR47843">
    <property type="entry name" value="BTB DOMAIN-CONTAINING PROTEIN-RELATED"/>
    <property type="match status" value="1"/>
</dbReference>
<evidence type="ECO:0000313" key="2">
    <source>
        <dbReference type="EMBL" id="CZT15724.1"/>
    </source>
</evidence>
<protein>
    <recommendedName>
        <fullName evidence="1">BTB domain-containing protein</fullName>
    </recommendedName>
</protein>
<evidence type="ECO:0000313" key="3">
    <source>
        <dbReference type="Proteomes" id="UP000225277"/>
    </source>
</evidence>
<gene>
    <name evidence="2" type="ORF">RCC_01558</name>
</gene>
<dbReference type="Gene3D" id="3.30.710.10">
    <property type="entry name" value="Potassium Channel Kv1.1, Chain A"/>
    <property type="match status" value="1"/>
</dbReference>
<evidence type="ECO:0000259" key="1">
    <source>
        <dbReference type="PROSITE" id="PS50097"/>
    </source>
</evidence>
<reference evidence="2 3" key="1">
    <citation type="submission" date="2016-03" db="EMBL/GenBank/DDBJ databases">
        <authorList>
            <person name="Ploux O."/>
        </authorList>
    </citation>
    <scope>NUCLEOTIDE SEQUENCE [LARGE SCALE GENOMIC DNA]</scope>
    <source>
        <strain evidence="2 3">URUG2</strain>
    </source>
</reference>
<dbReference type="STRING" id="112498.A0A2D3UZT9"/>
<dbReference type="AlphaFoldDB" id="A0A2D3UZT9"/>
<keyword evidence="3" id="KW-1185">Reference proteome</keyword>
<dbReference type="SMART" id="SM00225">
    <property type="entry name" value="BTB"/>
    <property type="match status" value="1"/>
</dbReference>
<name>A0A2D3UZT9_9PEZI</name>
<dbReference type="InterPro" id="IPR011333">
    <property type="entry name" value="SKP1/BTB/POZ_sf"/>
</dbReference>
<dbReference type="SUPFAM" id="SSF54695">
    <property type="entry name" value="POZ domain"/>
    <property type="match status" value="1"/>
</dbReference>
<dbReference type="OrthoDB" id="3650075at2759"/>